<evidence type="ECO:0000313" key="2">
    <source>
        <dbReference type="EMBL" id="PLW53628.1"/>
    </source>
</evidence>
<accession>A0A2N5VUF0</accession>
<keyword evidence="3" id="KW-1185">Reference proteome</keyword>
<name>A0A2N5VUF0_9BASI</name>
<feature type="region of interest" description="Disordered" evidence="1">
    <location>
        <begin position="36"/>
        <end position="66"/>
    </location>
</feature>
<proteinExistence type="predicted"/>
<evidence type="ECO:0000256" key="1">
    <source>
        <dbReference type="SAM" id="MobiDB-lite"/>
    </source>
</evidence>
<dbReference type="AlphaFoldDB" id="A0A2N5VUF0"/>
<comment type="caution">
    <text evidence="2">The sequence shown here is derived from an EMBL/GenBank/DDBJ whole genome shotgun (WGS) entry which is preliminary data.</text>
</comment>
<evidence type="ECO:0000313" key="3">
    <source>
        <dbReference type="Proteomes" id="UP000235388"/>
    </source>
</evidence>
<dbReference type="EMBL" id="PGCJ01000058">
    <property type="protein sequence ID" value="PLW53628.1"/>
    <property type="molecule type" value="Genomic_DNA"/>
</dbReference>
<organism evidence="2 3">
    <name type="scientific">Puccinia coronata f. sp. avenae</name>
    <dbReference type="NCBI Taxonomy" id="200324"/>
    <lineage>
        <taxon>Eukaryota</taxon>
        <taxon>Fungi</taxon>
        <taxon>Dikarya</taxon>
        <taxon>Basidiomycota</taxon>
        <taxon>Pucciniomycotina</taxon>
        <taxon>Pucciniomycetes</taxon>
        <taxon>Pucciniales</taxon>
        <taxon>Pucciniaceae</taxon>
        <taxon>Puccinia</taxon>
    </lineage>
</organism>
<sequence length="123" mass="13685">MLLPSSPQPLISLTVSPQPCQDHPFFSTVELIQNSPTPSLSPQIDAQRPVDEGQLGDNSTSGRRQQKEITELKRLLLLDADVVKLKADLQQDLLQIRQGIDAVNTSTNSRLETVERFAVRQIN</sequence>
<dbReference type="Proteomes" id="UP000235388">
    <property type="component" value="Unassembled WGS sequence"/>
</dbReference>
<reference evidence="2 3" key="1">
    <citation type="submission" date="2017-11" db="EMBL/GenBank/DDBJ databases">
        <title>De novo assembly and phasing of dikaryotic genomes from two isolates of Puccinia coronata f. sp. avenae, the causal agent of oat crown rust.</title>
        <authorList>
            <person name="Miller M.E."/>
            <person name="Zhang Y."/>
            <person name="Omidvar V."/>
            <person name="Sperschneider J."/>
            <person name="Schwessinger B."/>
            <person name="Raley C."/>
            <person name="Palmer J.M."/>
            <person name="Garnica D."/>
            <person name="Upadhyaya N."/>
            <person name="Rathjen J."/>
            <person name="Taylor J.M."/>
            <person name="Park R.F."/>
            <person name="Dodds P.N."/>
            <person name="Hirsch C.D."/>
            <person name="Kianian S.F."/>
            <person name="Figueroa M."/>
        </authorList>
    </citation>
    <scope>NUCLEOTIDE SEQUENCE [LARGE SCALE GENOMIC DNA]</scope>
    <source>
        <strain evidence="2">12NC29</strain>
    </source>
</reference>
<gene>
    <name evidence="2" type="ORF">PCANC_04287</name>
</gene>
<protein>
    <submittedName>
        <fullName evidence="2">Uncharacterized protein</fullName>
    </submittedName>
</protein>